<dbReference type="Gene3D" id="1.25.40.390">
    <property type="match status" value="2"/>
</dbReference>
<dbReference type="RefSeq" id="WP_027472258.1">
    <property type="nucleotide sequence ID" value="NZ_BAMD01000029.1"/>
</dbReference>
<sequence>MKNIKFIYLILLALLAVSCDDFLDETPDNRAEVDSQTKIRKLLVSAYPTGNYGLACELSSDNIMDMGESNPYSDRLLEQMANWVDVTETDNDDLKSIWENAYSAIAHSNQALDAIAELGEDNLLAEKGEALITRAYSHFVLVNVFCKHYDPATSSTDLGIPYMEKSETSLNPQYERGTVKEVYEKINTDIEAALPLISDDMYEIASYYFTQKAAYAFAARFNLYYEQWQKAVDYASEVISTNPTSSIRDWSELGSLPRDPDVVTNAYISDPANLLAIPTTSSLGIIFGAYYTGSRFNHSAAVASETLWAPTPWDYDDESGISTNNYLFRPFVYSGTNLDKSLLYKIPYMFEYTDPVAGIGYHKSVMIPFTTDETLLVRAEANTMLGNNTEALNDINDWTRNFYLGIAQDGEGNNSYYYAETTLEKVNELYNALPYASENTFSSKKKLNPAFTVQAGTQENLLHYVLQCRRVLTIHEGLRWFDIKRYGIEVVRYQLQPNGSLKTLDVLGTDDERRALQLPKDVISAGIEANPR</sequence>
<evidence type="ECO:0000259" key="2">
    <source>
        <dbReference type="Pfam" id="PF14322"/>
    </source>
</evidence>
<dbReference type="GO" id="GO:0009279">
    <property type="term" value="C:cell outer membrane"/>
    <property type="evidence" value="ECO:0007669"/>
    <property type="project" value="UniProtKB-SubCell"/>
</dbReference>
<dbReference type="InterPro" id="IPR011990">
    <property type="entry name" value="TPR-like_helical_dom_sf"/>
</dbReference>
<evidence type="ECO:0000313" key="4">
    <source>
        <dbReference type="Proteomes" id="UP000019402"/>
    </source>
</evidence>
<dbReference type="Proteomes" id="UP000019402">
    <property type="component" value="Unassembled WGS sequence"/>
</dbReference>
<reference evidence="3 4" key="1">
    <citation type="journal article" date="2014" name="Genome Announc.">
        <title>Draft Genome Sequence of Cytophaga fermentans JCM 21142T, a Facultative Anaerobe Isolated from Marine Mud.</title>
        <authorList>
            <person name="Starns D."/>
            <person name="Oshima K."/>
            <person name="Suda W."/>
            <person name="Iino T."/>
            <person name="Yuki M."/>
            <person name="Inoue J."/>
            <person name="Kitamura K."/>
            <person name="Iida T."/>
            <person name="Darby A."/>
            <person name="Hattori M."/>
            <person name="Ohkuma M."/>
        </authorList>
    </citation>
    <scope>NUCLEOTIDE SEQUENCE [LARGE SCALE GENOMIC DNA]</scope>
    <source>
        <strain evidence="3 4">JCM 21142</strain>
    </source>
</reference>
<feature type="domain" description="SusD-like N-terminal" evidence="2">
    <location>
        <begin position="21"/>
        <end position="223"/>
    </location>
</feature>
<gene>
    <name evidence="3" type="ORF">JCM21142_62386</name>
</gene>
<dbReference type="OrthoDB" id="1147023at2"/>
<name>W7Y6A3_9BACT</name>
<dbReference type="EMBL" id="BAMD01000029">
    <property type="protein sequence ID" value="GAF03707.1"/>
    <property type="molecule type" value="Genomic_DNA"/>
</dbReference>
<keyword evidence="1" id="KW-0732">Signal</keyword>
<dbReference type="eggNOG" id="COG0388">
    <property type="taxonomic scope" value="Bacteria"/>
</dbReference>
<evidence type="ECO:0000256" key="1">
    <source>
        <dbReference type="SAM" id="SignalP"/>
    </source>
</evidence>
<dbReference type="PROSITE" id="PS51257">
    <property type="entry name" value="PROKAR_LIPOPROTEIN"/>
    <property type="match status" value="1"/>
</dbReference>
<feature type="signal peptide" evidence="1">
    <location>
        <begin position="1"/>
        <end position="23"/>
    </location>
</feature>
<proteinExistence type="predicted"/>
<organism evidence="3 4">
    <name type="scientific">Saccharicrinis fermentans DSM 9555 = JCM 21142</name>
    <dbReference type="NCBI Taxonomy" id="869213"/>
    <lineage>
        <taxon>Bacteria</taxon>
        <taxon>Pseudomonadati</taxon>
        <taxon>Bacteroidota</taxon>
        <taxon>Bacteroidia</taxon>
        <taxon>Marinilabiliales</taxon>
        <taxon>Marinilabiliaceae</taxon>
        <taxon>Saccharicrinis</taxon>
    </lineage>
</organism>
<keyword evidence="4" id="KW-1185">Reference proteome</keyword>
<comment type="caution">
    <text evidence="3">The sequence shown here is derived from an EMBL/GenBank/DDBJ whole genome shotgun (WGS) entry which is preliminary data.</text>
</comment>
<dbReference type="STRING" id="869213.GCA_000517085_02721"/>
<feature type="chain" id="PRO_5004906374" evidence="1">
    <location>
        <begin position="24"/>
        <end position="532"/>
    </location>
</feature>
<dbReference type="AlphaFoldDB" id="W7Y6A3"/>
<dbReference type="Pfam" id="PF14322">
    <property type="entry name" value="SusD-like_3"/>
    <property type="match status" value="1"/>
</dbReference>
<accession>W7Y6A3</accession>
<evidence type="ECO:0000313" key="3">
    <source>
        <dbReference type="EMBL" id="GAF03707.1"/>
    </source>
</evidence>
<dbReference type="SUPFAM" id="SSF48452">
    <property type="entry name" value="TPR-like"/>
    <property type="match status" value="1"/>
</dbReference>
<protein>
    <submittedName>
        <fullName evidence="3">SusD family protein</fullName>
    </submittedName>
</protein>
<dbReference type="InterPro" id="IPR033985">
    <property type="entry name" value="SusD-like_N"/>
</dbReference>